<keyword evidence="3 6" id="KW-0227">DNA damage</keyword>
<dbReference type="NCBIfam" id="TIGR00632">
    <property type="entry name" value="vsr"/>
    <property type="match status" value="1"/>
</dbReference>
<dbReference type="GO" id="GO:0016787">
    <property type="term" value="F:hydrolase activity"/>
    <property type="evidence" value="ECO:0007669"/>
    <property type="project" value="UniProtKB-KW"/>
</dbReference>
<comment type="function">
    <text evidence="6">May nick specific sequences that contain T:G mispairs resulting from m5C-deamination.</text>
</comment>
<comment type="caution">
    <text evidence="7">The sequence shown here is derived from an EMBL/GenBank/DDBJ whole genome shotgun (WGS) entry which is preliminary data.</text>
</comment>
<dbReference type="SUPFAM" id="SSF52980">
    <property type="entry name" value="Restriction endonuclease-like"/>
    <property type="match status" value="1"/>
</dbReference>
<evidence type="ECO:0000313" key="7">
    <source>
        <dbReference type="EMBL" id="PIP24242.1"/>
    </source>
</evidence>
<evidence type="ECO:0000256" key="3">
    <source>
        <dbReference type="ARBA" id="ARBA00022763"/>
    </source>
</evidence>
<proteinExistence type="inferred from homology"/>
<dbReference type="GO" id="GO:0004519">
    <property type="term" value="F:endonuclease activity"/>
    <property type="evidence" value="ECO:0007669"/>
    <property type="project" value="UniProtKB-KW"/>
</dbReference>
<dbReference type="InterPro" id="IPR004603">
    <property type="entry name" value="DNA_mismatch_endonuc_vsr"/>
</dbReference>
<name>A0A2G9YYE5_9BACT</name>
<dbReference type="Proteomes" id="UP000229952">
    <property type="component" value="Unassembled WGS sequence"/>
</dbReference>
<dbReference type="AlphaFoldDB" id="A0A2G9YYE5"/>
<evidence type="ECO:0000313" key="8">
    <source>
        <dbReference type="Proteomes" id="UP000229952"/>
    </source>
</evidence>
<evidence type="ECO:0000256" key="4">
    <source>
        <dbReference type="ARBA" id="ARBA00022801"/>
    </source>
</evidence>
<protein>
    <recommendedName>
        <fullName evidence="6">Very short patch repair endonuclease</fullName>
        <ecNumber evidence="6">3.1.-.-</ecNumber>
    </recommendedName>
</protein>
<accession>A0A2G9YYE5</accession>
<evidence type="ECO:0000256" key="1">
    <source>
        <dbReference type="ARBA" id="ARBA00022722"/>
    </source>
</evidence>
<gene>
    <name evidence="7" type="ORF">COX35_01765</name>
</gene>
<organism evidence="7 8">
    <name type="scientific">Candidatus Nealsonbacteria bacterium CG23_combo_of_CG06-09_8_20_14_all_37_18</name>
    <dbReference type="NCBI Taxonomy" id="1974720"/>
    <lineage>
        <taxon>Bacteria</taxon>
        <taxon>Candidatus Nealsoniibacteriota</taxon>
    </lineage>
</organism>
<dbReference type="Pfam" id="PF03852">
    <property type="entry name" value="Vsr"/>
    <property type="match status" value="1"/>
</dbReference>
<dbReference type="GO" id="GO:0006298">
    <property type="term" value="P:mismatch repair"/>
    <property type="evidence" value="ECO:0007669"/>
    <property type="project" value="UniProtKB-UniRule"/>
</dbReference>
<dbReference type="PIRSF" id="PIRSF018267">
    <property type="entry name" value="VSR_endonuc"/>
    <property type="match status" value="1"/>
</dbReference>
<reference evidence="7 8" key="1">
    <citation type="submission" date="2017-09" db="EMBL/GenBank/DDBJ databases">
        <title>Depth-based differentiation of microbial function through sediment-hosted aquifers and enrichment of novel symbionts in the deep terrestrial subsurface.</title>
        <authorList>
            <person name="Probst A.J."/>
            <person name="Ladd B."/>
            <person name="Jarett J.K."/>
            <person name="Geller-Mcgrath D.E."/>
            <person name="Sieber C.M."/>
            <person name="Emerson J.B."/>
            <person name="Anantharaman K."/>
            <person name="Thomas B.C."/>
            <person name="Malmstrom R."/>
            <person name="Stieglmeier M."/>
            <person name="Klingl A."/>
            <person name="Woyke T."/>
            <person name="Ryan C.M."/>
            <person name="Banfield J.F."/>
        </authorList>
    </citation>
    <scope>NUCLEOTIDE SEQUENCE [LARGE SCALE GENOMIC DNA]</scope>
    <source>
        <strain evidence="7">CG23_combo_of_CG06-09_8_20_14_all_37_18</strain>
    </source>
</reference>
<dbReference type="InterPro" id="IPR011335">
    <property type="entry name" value="Restrct_endonuc-II-like"/>
</dbReference>
<comment type="similarity">
    <text evidence="6">Belongs to the vsr family.</text>
</comment>
<keyword evidence="2 6" id="KW-0255">Endonuclease</keyword>
<evidence type="ECO:0000256" key="5">
    <source>
        <dbReference type="ARBA" id="ARBA00023204"/>
    </source>
</evidence>
<keyword evidence="4 6" id="KW-0378">Hydrolase</keyword>
<dbReference type="EC" id="3.1.-.-" evidence="6"/>
<dbReference type="CDD" id="cd00221">
    <property type="entry name" value="Vsr"/>
    <property type="match status" value="1"/>
</dbReference>
<evidence type="ECO:0000256" key="2">
    <source>
        <dbReference type="ARBA" id="ARBA00022759"/>
    </source>
</evidence>
<dbReference type="EMBL" id="PCRQ01000048">
    <property type="protein sequence ID" value="PIP24242.1"/>
    <property type="molecule type" value="Genomic_DNA"/>
</dbReference>
<keyword evidence="5 6" id="KW-0234">DNA repair</keyword>
<evidence type="ECO:0000256" key="6">
    <source>
        <dbReference type="PIRNR" id="PIRNR018267"/>
    </source>
</evidence>
<dbReference type="Gene3D" id="3.40.960.10">
    <property type="entry name" value="VSR Endonuclease"/>
    <property type="match status" value="1"/>
</dbReference>
<sequence length="133" mass="16128">MADTVSKRKRSEIMRAVKSKDTKIEIAFRKAIWRKGFRYSKNSSRYFGKPDIVLKKYKAAIFLDSCFWHGCKKHCRIPTARKKYWTKKIERNKQRDKKVDRYYKKIGWKVVRIWEHNMKNINVVISKIVKTLK</sequence>
<keyword evidence="1 6" id="KW-0540">Nuclease</keyword>